<dbReference type="GO" id="GO:0051301">
    <property type="term" value="P:cell division"/>
    <property type="evidence" value="ECO:0007669"/>
    <property type="project" value="UniProtKB-KW"/>
</dbReference>
<keyword evidence="2 4" id="KW-0195">Cyclin</keyword>
<organism evidence="7 8">
    <name type="scientific">Rhynchospora tenuis</name>
    <dbReference type="NCBI Taxonomy" id="198213"/>
    <lineage>
        <taxon>Eukaryota</taxon>
        <taxon>Viridiplantae</taxon>
        <taxon>Streptophyta</taxon>
        <taxon>Embryophyta</taxon>
        <taxon>Tracheophyta</taxon>
        <taxon>Spermatophyta</taxon>
        <taxon>Magnoliopsida</taxon>
        <taxon>Liliopsida</taxon>
        <taxon>Poales</taxon>
        <taxon>Cyperaceae</taxon>
        <taxon>Cyperoideae</taxon>
        <taxon>Rhynchosporeae</taxon>
        <taxon>Rhynchospora</taxon>
    </lineage>
</organism>
<dbReference type="SUPFAM" id="SSF47954">
    <property type="entry name" value="Cyclin-like"/>
    <property type="match status" value="2"/>
</dbReference>
<dbReference type="InterPro" id="IPR013763">
    <property type="entry name" value="Cyclin-like_dom"/>
</dbReference>
<evidence type="ECO:0000256" key="2">
    <source>
        <dbReference type="ARBA" id="ARBA00023127"/>
    </source>
</evidence>
<name>A0AAD5ZGV4_9POAL</name>
<dbReference type="InterPro" id="IPR004367">
    <property type="entry name" value="Cyclin_C-dom"/>
</dbReference>
<evidence type="ECO:0000313" key="7">
    <source>
        <dbReference type="EMBL" id="KAJ3697687.1"/>
    </source>
</evidence>
<accession>A0AAD5ZGV4</accession>
<comment type="caution">
    <text evidence="7">The sequence shown here is derived from an EMBL/GenBank/DDBJ whole genome shotgun (WGS) entry which is preliminary data.</text>
</comment>
<evidence type="ECO:0000256" key="4">
    <source>
        <dbReference type="RuleBase" id="RU000383"/>
    </source>
</evidence>
<dbReference type="PANTHER" id="PTHR10177">
    <property type="entry name" value="CYCLINS"/>
    <property type="match status" value="1"/>
</dbReference>
<evidence type="ECO:0000256" key="5">
    <source>
        <dbReference type="SAM" id="MobiDB-lite"/>
    </source>
</evidence>
<evidence type="ECO:0000313" key="8">
    <source>
        <dbReference type="Proteomes" id="UP001210211"/>
    </source>
</evidence>
<dbReference type="Gene3D" id="1.10.472.10">
    <property type="entry name" value="Cyclin-like"/>
    <property type="match status" value="2"/>
</dbReference>
<dbReference type="InterPro" id="IPR036915">
    <property type="entry name" value="Cyclin-like_sf"/>
</dbReference>
<dbReference type="EMBL" id="JAMRDG010000001">
    <property type="protein sequence ID" value="KAJ3697687.1"/>
    <property type="molecule type" value="Genomic_DNA"/>
</dbReference>
<sequence>MTTSQATSPIGEYPWKNLPRKLRSDIPRRRRIPHFSISATPSVDESVVEEIPALAPVRSSSSTSRLQSQITSINSYSSHQKLSPLRSLTRKQSELRSEIGNAPEAKRLRREVVSDTGSCLESVSETNAPVLIVDDSDEDCEEEEEEVEEEAQSDSSEWWLWSEDEITDSSQEDAVPSEMYELFLQFMRQFSPYDDARTKIKAPTAGSHDKSDELKARLFEEEEAEESYRRLRSREKRGMQVEPVFNYTKGSHEHNHLIVDQRYIMINWMIGHFKTTEMQLETLFLGVTILDRFLSRGYFKSVRYLQLLGIASLILATRIEENQPYNCVLQRNYGVEKNIYDRSEVVAMEWLVQEILDFKCFVPTIHNFIWFYLKAAKADEVVDELARYLAVVVLLDHERLSFKASTMAATLVILACLAAGHEESSRIVIETHIRTRNDDLPECLKSLEWLIKQAGLQ</sequence>
<gene>
    <name evidence="7" type="ORF">LUZ61_001392</name>
</gene>
<dbReference type="Proteomes" id="UP001210211">
    <property type="component" value="Unassembled WGS sequence"/>
</dbReference>
<keyword evidence="1" id="KW-0132">Cell division</keyword>
<dbReference type="InterPro" id="IPR006671">
    <property type="entry name" value="Cyclin_N"/>
</dbReference>
<dbReference type="AlphaFoldDB" id="A0AAD5ZGV4"/>
<dbReference type="SMART" id="SM00385">
    <property type="entry name" value="CYCLIN"/>
    <property type="match status" value="1"/>
</dbReference>
<dbReference type="InterPro" id="IPR039361">
    <property type="entry name" value="Cyclin"/>
</dbReference>
<feature type="region of interest" description="Disordered" evidence="5">
    <location>
        <begin position="77"/>
        <end position="97"/>
    </location>
</feature>
<keyword evidence="8" id="KW-1185">Reference proteome</keyword>
<protein>
    <recommendedName>
        <fullName evidence="6">Cyclin-like domain-containing protein</fullName>
    </recommendedName>
</protein>
<dbReference type="Pfam" id="PF00134">
    <property type="entry name" value="Cyclin_N"/>
    <property type="match status" value="1"/>
</dbReference>
<keyword evidence="3" id="KW-0131">Cell cycle</keyword>
<dbReference type="PROSITE" id="PS00292">
    <property type="entry name" value="CYCLINS"/>
    <property type="match status" value="1"/>
</dbReference>
<reference evidence="7 8" key="1">
    <citation type="journal article" date="2022" name="Cell">
        <title>Repeat-based holocentromeres influence genome architecture and karyotype evolution.</title>
        <authorList>
            <person name="Hofstatter P.G."/>
            <person name="Thangavel G."/>
            <person name="Lux T."/>
            <person name="Neumann P."/>
            <person name="Vondrak T."/>
            <person name="Novak P."/>
            <person name="Zhang M."/>
            <person name="Costa L."/>
            <person name="Castellani M."/>
            <person name="Scott A."/>
            <person name="Toegelov H."/>
            <person name="Fuchs J."/>
            <person name="Mata-Sucre Y."/>
            <person name="Dias Y."/>
            <person name="Vanzela A.L.L."/>
            <person name="Huettel B."/>
            <person name="Almeida C.C.S."/>
            <person name="Simkova H."/>
            <person name="Souza G."/>
            <person name="Pedrosa-Harand A."/>
            <person name="Macas J."/>
            <person name="Mayer K.F.X."/>
            <person name="Houben A."/>
            <person name="Marques A."/>
        </authorList>
    </citation>
    <scope>NUCLEOTIDE SEQUENCE [LARGE SCALE GENOMIC DNA]</scope>
    <source>
        <strain evidence="7">RhyTen1mFocal</strain>
    </source>
</reference>
<feature type="domain" description="Cyclin-like" evidence="6">
    <location>
        <begin position="267"/>
        <end position="354"/>
    </location>
</feature>
<comment type="similarity">
    <text evidence="4">Belongs to the cyclin family.</text>
</comment>
<dbReference type="InterPro" id="IPR048258">
    <property type="entry name" value="Cyclins_cyclin-box"/>
</dbReference>
<evidence type="ECO:0000256" key="3">
    <source>
        <dbReference type="ARBA" id="ARBA00023306"/>
    </source>
</evidence>
<evidence type="ECO:0000259" key="6">
    <source>
        <dbReference type="SMART" id="SM00385"/>
    </source>
</evidence>
<evidence type="ECO:0000256" key="1">
    <source>
        <dbReference type="ARBA" id="ARBA00022618"/>
    </source>
</evidence>
<proteinExistence type="inferred from homology"/>
<dbReference type="Pfam" id="PF02984">
    <property type="entry name" value="Cyclin_C"/>
    <property type="match status" value="1"/>
</dbReference>